<evidence type="ECO:0000256" key="4">
    <source>
        <dbReference type="ARBA" id="ARBA00022679"/>
    </source>
</evidence>
<feature type="domain" description="Methyltransferase type 12" evidence="12">
    <location>
        <begin position="246"/>
        <end position="357"/>
    </location>
</feature>
<protein>
    <submittedName>
        <fullName evidence="13">Methyltransferase oms1, mitochondrial</fullName>
    </submittedName>
</protein>
<dbReference type="CDD" id="cd02440">
    <property type="entry name" value="AdoMet_MTases"/>
    <property type="match status" value="1"/>
</dbReference>
<proteinExistence type="inferred from homology"/>
<dbReference type="OrthoDB" id="416496at2759"/>
<keyword evidence="6" id="KW-0999">Mitochondrion inner membrane</keyword>
<dbReference type="InterPro" id="IPR013217">
    <property type="entry name" value="Methyltransf_12"/>
</dbReference>
<evidence type="ECO:0000313" key="13">
    <source>
        <dbReference type="EMBL" id="QID83636.1"/>
    </source>
</evidence>
<dbReference type="FunFam" id="3.40.50.150:FF:000371">
    <property type="entry name" value="Methyltransferase OMS1, mitochondrial"/>
    <property type="match status" value="1"/>
</dbReference>
<dbReference type="Proteomes" id="UP000501346">
    <property type="component" value="Chromosome SeII-SeIV"/>
</dbReference>
<dbReference type="Gene3D" id="3.40.50.150">
    <property type="entry name" value="Vaccinia Virus protein VP39"/>
    <property type="match status" value="1"/>
</dbReference>
<evidence type="ECO:0000256" key="5">
    <source>
        <dbReference type="ARBA" id="ARBA00022692"/>
    </source>
</evidence>
<name>A0A6C1E2R7_SACPS</name>
<keyword evidence="3 13" id="KW-0489">Methyltransferase</keyword>
<evidence type="ECO:0000256" key="9">
    <source>
        <dbReference type="ARBA" id="ARBA00023136"/>
    </source>
</evidence>
<dbReference type="GO" id="GO:0008168">
    <property type="term" value="F:methyltransferase activity"/>
    <property type="evidence" value="ECO:0007669"/>
    <property type="project" value="UniProtKB-KW"/>
</dbReference>
<keyword evidence="14" id="KW-1185">Reference proteome</keyword>
<dbReference type="Pfam" id="PF08242">
    <property type="entry name" value="Methyltransf_12"/>
    <property type="match status" value="1"/>
</dbReference>
<evidence type="ECO:0000256" key="2">
    <source>
        <dbReference type="ARBA" id="ARBA00009725"/>
    </source>
</evidence>
<evidence type="ECO:0000256" key="6">
    <source>
        <dbReference type="ARBA" id="ARBA00022792"/>
    </source>
</evidence>
<feature type="region of interest" description="Disordered" evidence="10">
    <location>
        <begin position="449"/>
        <end position="471"/>
    </location>
</feature>
<dbReference type="PANTHER" id="PTHR42912">
    <property type="entry name" value="METHYLTRANSFERASE"/>
    <property type="match status" value="1"/>
</dbReference>
<keyword evidence="9 11" id="KW-0472">Membrane</keyword>
<feature type="compositionally biased region" description="Polar residues" evidence="10">
    <location>
        <begin position="455"/>
        <end position="471"/>
    </location>
</feature>
<comment type="similarity">
    <text evidence="2">Belongs to the methyltransferase superfamily. METL family.</text>
</comment>
<dbReference type="SUPFAM" id="SSF53335">
    <property type="entry name" value="S-adenosyl-L-methionine-dependent methyltransferases"/>
    <property type="match status" value="1"/>
</dbReference>
<sequence>MVAFPRPSVCLLYWTRQPISKSVFLQSQRRLLSFTLSRHNDSHLNDDKNRKKLKNVFQTNSNKAVRKQKTKEDLARERFEEQLKSSNRFVRWGAIARSEKFSKGMTKYMIGAYVVFLIYGLFFTKKLFARDKELERLLKKQEEGNINEYETLRIKELRGKLRRRDELKLEEYEKMREEGVENFDDVYVQSFDQNKLNEQILPARDTTNFYQGKASEYDKAINMEEKVIFLGKRRKWLMKHCQGDVLEVSCGTGRNIKYLDMSHINSITFLDSSENMMDITHKKFRNKFPKYKKAAFVVGKAENLVDLATKGKSPQENETSKQVKYDTIVEAFGLCSHEDPVKALNNFSKLLKPDGRVILLEHGRGQYDFVNKMLDNRAEKRLNSWGCRWNLDLGEVLDDSDLELVEEKRTHLGTTWCIVAKRKGDVKKKSELGFVEKYLQSSIRKRMESFEGDNGTESKQQHEPVSSINKN</sequence>
<keyword evidence="8" id="KW-0496">Mitochondrion</keyword>
<evidence type="ECO:0000313" key="14">
    <source>
        <dbReference type="Proteomes" id="UP000501346"/>
    </source>
</evidence>
<evidence type="ECO:0000256" key="11">
    <source>
        <dbReference type="SAM" id="Phobius"/>
    </source>
</evidence>
<gene>
    <name evidence="13" type="primary">OMS1_2</name>
    <name evidence="13" type="ORF">GRS66_006107</name>
</gene>
<evidence type="ECO:0000256" key="3">
    <source>
        <dbReference type="ARBA" id="ARBA00022603"/>
    </source>
</evidence>
<reference evidence="13 14" key="1">
    <citation type="journal article" date="2019" name="BMC Genomics">
        <title>Chromosome level assembly and comparative genome analysis confirm lager-brewing yeasts originated from a single hybridization.</title>
        <authorList>
            <person name="Salazar A.N."/>
            <person name="Gorter de Vries A.R."/>
            <person name="van den Broek M."/>
            <person name="Brouwers N."/>
            <person name="de la Torre Cortes P."/>
            <person name="Kuijpers N.G.A."/>
            <person name="Daran J.G."/>
            <person name="Abeel T."/>
        </authorList>
    </citation>
    <scope>NUCLEOTIDE SEQUENCE [LARGE SCALE GENOMIC DNA]</scope>
    <source>
        <strain evidence="13 14">CBS 1483</strain>
    </source>
</reference>
<keyword evidence="4 13" id="KW-0808">Transferase</keyword>
<evidence type="ECO:0000256" key="1">
    <source>
        <dbReference type="ARBA" id="ARBA00004434"/>
    </source>
</evidence>
<dbReference type="GO" id="GO:0032259">
    <property type="term" value="P:methylation"/>
    <property type="evidence" value="ECO:0007669"/>
    <property type="project" value="UniProtKB-KW"/>
</dbReference>
<dbReference type="AlphaFoldDB" id="A0A6C1E2R7"/>
<dbReference type="GO" id="GO:0005743">
    <property type="term" value="C:mitochondrial inner membrane"/>
    <property type="evidence" value="ECO:0007669"/>
    <property type="project" value="UniProtKB-SubCell"/>
</dbReference>
<dbReference type="EMBL" id="CP048999">
    <property type="protein sequence ID" value="QID83636.1"/>
    <property type="molecule type" value="Genomic_DNA"/>
</dbReference>
<evidence type="ECO:0000256" key="7">
    <source>
        <dbReference type="ARBA" id="ARBA00022989"/>
    </source>
</evidence>
<keyword evidence="7 11" id="KW-1133">Transmembrane helix</keyword>
<comment type="subcellular location">
    <subcellularLocation>
        <location evidence="1">Mitochondrion inner membrane</location>
        <topology evidence="1">Single-pass membrane protein</topology>
    </subcellularLocation>
</comment>
<evidence type="ECO:0000256" key="8">
    <source>
        <dbReference type="ARBA" id="ARBA00023128"/>
    </source>
</evidence>
<feature type="transmembrane region" description="Helical" evidence="11">
    <location>
        <begin position="105"/>
        <end position="123"/>
    </location>
</feature>
<evidence type="ECO:0000259" key="12">
    <source>
        <dbReference type="Pfam" id="PF08242"/>
    </source>
</evidence>
<evidence type="ECO:0000256" key="10">
    <source>
        <dbReference type="SAM" id="MobiDB-lite"/>
    </source>
</evidence>
<accession>A0A6C1E2R7</accession>
<dbReference type="PANTHER" id="PTHR42912:SF83">
    <property type="entry name" value="METHYLTRANSFERASE TYPE 11 DOMAIN-CONTAINING PROTEIN"/>
    <property type="match status" value="1"/>
</dbReference>
<organism evidence="13 14">
    <name type="scientific">Saccharomyces pastorianus</name>
    <name type="common">Lager yeast</name>
    <name type="synonym">Saccharomyces cerevisiae x Saccharomyces eubayanus</name>
    <dbReference type="NCBI Taxonomy" id="27292"/>
    <lineage>
        <taxon>Eukaryota</taxon>
        <taxon>Fungi</taxon>
        <taxon>Dikarya</taxon>
        <taxon>Ascomycota</taxon>
        <taxon>Saccharomycotina</taxon>
        <taxon>Saccharomycetes</taxon>
        <taxon>Saccharomycetales</taxon>
        <taxon>Saccharomycetaceae</taxon>
        <taxon>Saccharomyces</taxon>
    </lineage>
</organism>
<keyword evidence="5 11" id="KW-0812">Transmembrane</keyword>
<dbReference type="InterPro" id="IPR029063">
    <property type="entry name" value="SAM-dependent_MTases_sf"/>
</dbReference>
<dbReference type="InterPro" id="IPR050508">
    <property type="entry name" value="Methyltransf_Superfamily"/>
</dbReference>